<dbReference type="KEGG" id="nmv:NITMOv2_4015"/>
<evidence type="ECO:0000313" key="3">
    <source>
        <dbReference type="Proteomes" id="UP000069205"/>
    </source>
</evidence>
<protein>
    <recommendedName>
        <fullName evidence="4">Lipoprotein</fullName>
    </recommendedName>
</protein>
<dbReference type="PROSITE" id="PS51257">
    <property type="entry name" value="PROKAR_LIPOPROTEIN"/>
    <property type="match status" value="1"/>
</dbReference>
<keyword evidence="3" id="KW-1185">Reference proteome</keyword>
<gene>
    <name evidence="2" type="ORF">NITMOv2_4015</name>
</gene>
<evidence type="ECO:0000256" key="1">
    <source>
        <dbReference type="SAM" id="SignalP"/>
    </source>
</evidence>
<feature type="signal peptide" evidence="1">
    <location>
        <begin position="1"/>
        <end position="21"/>
    </location>
</feature>
<reference evidence="2 3" key="1">
    <citation type="journal article" date="2015" name="Proc. Natl. Acad. Sci. U.S.A.">
        <title>Expanded metabolic versatility of ubiquitous nitrite-oxidizing bacteria from the genus Nitrospira.</title>
        <authorList>
            <person name="Koch H."/>
            <person name="Lucker S."/>
            <person name="Albertsen M."/>
            <person name="Kitzinger K."/>
            <person name="Herbold C."/>
            <person name="Spieck E."/>
            <person name="Nielsen P.H."/>
            <person name="Wagner M."/>
            <person name="Daims H."/>
        </authorList>
    </citation>
    <scope>NUCLEOTIDE SEQUENCE [LARGE SCALE GENOMIC DNA]</scope>
    <source>
        <strain evidence="2 3">NSP M-1</strain>
    </source>
</reference>
<feature type="chain" id="PRO_5005476826" description="Lipoprotein" evidence="1">
    <location>
        <begin position="22"/>
        <end position="203"/>
    </location>
</feature>
<dbReference type="EMBL" id="CP011801">
    <property type="protein sequence ID" value="ALA60399.1"/>
    <property type="molecule type" value="Genomic_DNA"/>
</dbReference>
<dbReference type="PATRIC" id="fig|42253.5.peg.3961"/>
<evidence type="ECO:0000313" key="2">
    <source>
        <dbReference type="EMBL" id="ALA60399.1"/>
    </source>
</evidence>
<dbReference type="AlphaFoldDB" id="A0A0K2GHT1"/>
<keyword evidence="1" id="KW-0732">Signal</keyword>
<dbReference type="STRING" id="42253.NITMOv2_4015"/>
<dbReference type="RefSeq" id="WP_053381267.1">
    <property type="nucleotide sequence ID" value="NZ_CP011801.1"/>
</dbReference>
<accession>A0A0K2GHT1</accession>
<evidence type="ECO:0008006" key="4">
    <source>
        <dbReference type="Google" id="ProtNLM"/>
    </source>
</evidence>
<sequence length="203" mass="21494">MNALRVLVCVALIGLAGCAGSGEKIPIAIPGTFTGAAAPAPGGPRIAVVPFEDKRGDQRYLGRRAHFLGGESYFDVPSGAVSNAVAQALVDYLTRQGWRASVARAPGADGADVTIHGTITELSVNATGGFLHTDLAAKNNVMFQIANHSDDSTVRERVSGSATDQVFWFDPEDAQALVTDLLESNFRKFLGDVRIDGRAIRLR</sequence>
<proteinExistence type="predicted"/>
<dbReference type="Proteomes" id="UP000069205">
    <property type="component" value="Chromosome"/>
</dbReference>
<name>A0A0K2GHT1_NITMO</name>
<organism evidence="2 3">
    <name type="scientific">Nitrospira moscoviensis</name>
    <dbReference type="NCBI Taxonomy" id="42253"/>
    <lineage>
        <taxon>Bacteria</taxon>
        <taxon>Pseudomonadati</taxon>
        <taxon>Nitrospirota</taxon>
        <taxon>Nitrospiria</taxon>
        <taxon>Nitrospirales</taxon>
        <taxon>Nitrospiraceae</taxon>
        <taxon>Nitrospira</taxon>
    </lineage>
</organism>